<evidence type="ECO:0000256" key="2">
    <source>
        <dbReference type="PIRSR" id="PIRSR001100-2"/>
    </source>
</evidence>
<keyword evidence="3" id="KW-0119">Carbohydrate metabolism</keyword>
<keyword evidence="3" id="KW-0136">Cellulose degradation</keyword>
<feature type="binding site" evidence="2">
    <location>
        <position position="335"/>
    </location>
    <ligand>
        <name>substrate</name>
    </ligand>
</feature>
<accession>A0A387H6M1</accession>
<dbReference type="Pfam" id="PF01341">
    <property type="entry name" value="Glyco_hydro_6"/>
    <property type="match status" value="1"/>
</dbReference>
<dbReference type="PANTHER" id="PTHR34876">
    <property type="match status" value="1"/>
</dbReference>
<keyword evidence="3" id="KW-0624">Polysaccharide degradation</keyword>
<reference evidence="4 5" key="1">
    <citation type="submission" date="2018-10" db="EMBL/GenBank/DDBJ databases">
        <title>Relationship between Morphology and Antimicrobial Activity in Streptomyces.</title>
        <authorList>
            <person name="Kang H.J."/>
            <person name="Kim S.B."/>
        </authorList>
    </citation>
    <scope>NUCLEOTIDE SEQUENCE [LARGE SCALE GENOMIC DNA]</scope>
    <source>
        <strain evidence="4 5">BH38</strain>
    </source>
</reference>
<dbReference type="KEGG" id="shun:DWB77_01560"/>
<sequence length="364" mass="37893">MCARGALGRTALSFGLARAPDAKISAIVRFGILGVSMSRWSRSPVRCCLAVLAAALSLGFSAPASAPRSGEPYPGPYWVNPVGPAARQVTEWRGAGRAADAELIERISLRPQADWPRPEGIEQSVRALTGDAARAGRMPVLVAYNIPHRDCGGLSQGGAEDAASYRAWIEAFARGIGDRPATVIVEPDAIAHLVSGCPGAPSAERLSLLAHAVGQLKRGPATKVYLDAGHSGWVTDQSTLLGPLREAGVDRADGFSLNVSAFQTTASSAEYGHRLSAALGGKHFVVDTSRNGNGPYADGEDPWCNPPGRALGTPPTIATGDALIDAYLWVKRPGESDGTCRGGPAAGRWWPEYALGLARAAGAA</sequence>
<organism evidence="4 5">
    <name type="scientific">Streptomyces hundungensis</name>
    <dbReference type="NCBI Taxonomy" id="1077946"/>
    <lineage>
        <taxon>Bacteria</taxon>
        <taxon>Bacillati</taxon>
        <taxon>Actinomycetota</taxon>
        <taxon>Actinomycetes</taxon>
        <taxon>Kitasatosporales</taxon>
        <taxon>Streptomycetaceae</taxon>
        <taxon>Streptomyces</taxon>
    </lineage>
</organism>
<keyword evidence="5" id="KW-1185">Reference proteome</keyword>
<dbReference type="GO" id="GO:0030245">
    <property type="term" value="P:cellulose catabolic process"/>
    <property type="evidence" value="ECO:0007669"/>
    <property type="project" value="UniProtKB-KW"/>
</dbReference>
<evidence type="ECO:0000256" key="1">
    <source>
        <dbReference type="PIRSR" id="PIRSR001100-1"/>
    </source>
</evidence>
<feature type="active site" description="Proton acceptor" evidence="1">
    <location>
        <position position="337"/>
    </location>
</feature>
<feature type="binding site" evidence="2">
    <location>
        <position position="230"/>
    </location>
    <ligand>
        <name>substrate</name>
    </ligand>
</feature>
<feature type="active site" description="Proton donor" evidence="1">
    <location>
        <position position="188"/>
    </location>
</feature>
<dbReference type="PRINTS" id="PR00733">
    <property type="entry name" value="GLHYDRLASE6"/>
</dbReference>
<feature type="binding site" evidence="2">
    <location>
        <position position="303"/>
    </location>
    <ligand>
        <name>substrate</name>
    </ligand>
</feature>
<feature type="binding site" evidence="2">
    <location>
        <position position="233"/>
    </location>
    <ligand>
        <name>substrate</name>
    </ligand>
</feature>
<dbReference type="SUPFAM" id="SSF51989">
    <property type="entry name" value="Glycosyl hydrolases family 6, cellulases"/>
    <property type="match status" value="1"/>
</dbReference>
<evidence type="ECO:0000313" key="5">
    <source>
        <dbReference type="Proteomes" id="UP000271554"/>
    </source>
</evidence>
<feature type="binding site" evidence="2">
    <location>
        <position position="331"/>
    </location>
    <ligand>
        <name>substrate</name>
    </ligand>
</feature>
<dbReference type="PIRSF" id="PIRSF001100">
    <property type="entry name" value="Beta_cellobiohydrolase"/>
    <property type="match status" value="1"/>
</dbReference>
<dbReference type="Proteomes" id="UP000271554">
    <property type="component" value="Chromosome"/>
</dbReference>
<dbReference type="GO" id="GO:0004553">
    <property type="term" value="F:hydrolase activity, hydrolyzing O-glycosyl compounds"/>
    <property type="evidence" value="ECO:0007669"/>
    <property type="project" value="InterPro"/>
</dbReference>
<dbReference type="PANTHER" id="PTHR34876:SF4">
    <property type="entry name" value="1,4-BETA-D-GLUCAN CELLOBIOHYDROLASE C-RELATED"/>
    <property type="match status" value="1"/>
</dbReference>
<evidence type="ECO:0000256" key="3">
    <source>
        <dbReference type="RuleBase" id="RU361186"/>
    </source>
</evidence>
<keyword evidence="3 4" id="KW-0326">Glycosidase</keyword>
<proteinExistence type="inferred from homology"/>
<name>A0A387H6M1_9ACTN</name>
<dbReference type="EMBL" id="CP032698">
    <property type="protein sequence ID" value="AYG79446.1"/>
    <property type="molecule type" value="Genomic_DNA"/>
</dbReference>
<dbReference type="AlphaFoldDB" id="A0A387H6M1"/>
<keyword evidence="3 4" id="KW-0378">Hydrolase</keyword>
<protein>
    <recommendedName>
        <fullName evidence="3">Glucanase</fullName>
        <ecNumber evidence="3">3.2.1.-</ecNumber>
    </recommendedName>
</protein>
<dbReference type="Gene3D" id="3.20.20.40">
    <property type="entry name" value="1, 4-beta cellobiohydrolase"/>
    <property type="match status" value="1"/>
</dbReference>
<evidence type="ECO:0000313" key="4">
    <source>
        <dbReference type="EMBL" id="AYG79446.1"/>
    </source>
</evidence>
<gene>
    <name evidence="4" type="primary">cenA_1</name>
    <name evidence="4" type="ORF">DWB77_01560</name>
</gene>
<dbReference type="InterPro" id="IPR036434">
    <property type="entry name" value="Beta_cellobiohydrolase_sf"/>
</dbReference>
<comment type="similarity">
    <text evidence="3">Belongs to the glycosyl hydrolase family 6.</text>
</comment>
<dbReference type="InterPro" id="IPR016288">
    <property type="entry name" value="Beta_cellobiohydrolase"/>
</dbReference>
<dbReference type="EC" id="3.2.1.-" evidence="3"/>